<feature type="region of interest" description="Disordered" evidence="3">
    <location>
        <begin position="257"/>
        <end position="276"/>
    </location>
</feature>
<dbReference type="SUPFAM" id="SSF56935">
    <property type="entry name" value="Porins"/>
    <property type="match status" value="1"/>
</dbReference>
<keyword evidence="1 4" id="KW-0732">Signal</keyword>
<feature type="signal peptide" evidence="4">
    <location>
        <begin position="1"/>
        <end position="22"/>
    </location>
</feature>
<keyword evidence="2" id="KW-0998">Cell outer membrane</keyword>
<sequence>MTKKKLAALAIALAAGVEGVQADTTALEPILVEAVEEQLSGELGRFGNRVEVIDREQIRRSGAVDAAQAIQMLVPGLYIAPKHGRFDYVQASLQGSRSTDVLWLVDGVRISNRLFGGTSPLDSIPAHMIERIEVLKGGQSLFYGTDALAGAVNIVTRSFARETDGELGFGFGTLGERQVSGLVREEIDGHRFVLFASHAEATGFTPYRDKHIEPSARAGGTRRGYDVTSMGGKYQRQFGRDARLNLSVIRNDAPSISPARPITSTPSTTAWSTSSRWGGISTSAIASPTSSRPITMTGTPSIRGCITPKSRMSWRCATIATPGATRTTD</sequence>
<dbReference type="PROSITE" id="PS52016">
    <property type="entry name" value="TONB_DEPENDENT_REC_3"/>
    <property type="match status" value="1"/>
</dbReference>
<dbReference type="EMBL" id="NFZW01000002">
    <property type="protein sequence ID" value="RFA38787.1"/>
    <property type="molecule type" value="Genomic_DNA"/>
</dbReference>
<dbReference type="Gene3D" id="2.170.130.10">
    <property type="entry name" value="TonB-dependent receptor, plug domain"/>
    <property type="match status" value="1"/>
</dbReference>
<accession>A0A3E0X389</accession>
<protein>
    <recommendedName>
        <fullName evidence="5">TonB-dependent receptor plug domain-containing protein</fullName>
    </recommendedName>
</protein>
<feature type="domain" description="TonB-dependent receptor plug" evidence="5">
    <location>
        <begin position="49"/>
        <end position="151"/>
    </location>
</feature>
<evidence type="ECO:0000313" key="6">
    <source>
        <dbReference type="EMBL" id="RFA38787.1"/>
    </source>
</evidence>
<keyword evidence="7" id="KW-1185">Reference proteome</keyword>
<dbReference type="AlphaFoldDB" id="A0A3E0X389"/>
<evidence type="ECO:0000256" key="2">
    <source>
        <dbReference type="PROSITE-ProRule" id="PRU01360"/>
    </source>
</evidence>
<dbReference type="InterPro" id="IPR039426">
    <property type="entry name" value="TonB-dep_rcpt-like"/>
</dbReference>
<comment type="subcellular location">
    <subcellularLocation>
        <location evidence="2">Cell outer membrane</location>
        <topology evidence="2">Multi-pass membrane protein</topology>
    </subcellularLocation>
</comment>
<organism evidence="6 7">
    <name type="scientific">Alkalilimnicola ehrlichii</name>
    <dbReference type="NCBI Taxonomy" id="351052"/>
    <lineage>
        <taxon>Bacteria</taxon>
        <taxon>Pseudomonadati</taxon>
        <taxon>Pseudomonadota</taxon>
        <taxon>Gammaproteobacteria</taxon>
        <taxon>Chromatiales</taxon>
        <taxon>Ectothiorhodospiraceae</taxon>
        <taxon>Alkalilimnicola</taxon>
    </lineage>
</organism>
<dbReference type="PANTHER" id="PTHR30069:SF29">
    <property type="entry name" value="HEMOGLOBIN AND HEMOGLOBIN-HAPTOGLOBIN-BINDING PROTEIN 1-RELATED"/>
    <property type="match status" value="1"/>
</dbReference>
<evidence type="ECO:0000256" key="3">
    <source>
        <dbReference type="SAM" id="MobiDB-lite"/>
    </source>
</evidence>
<name>A0A3E0X389_9GAMM</name>
<keyword evidence="2" id="KW-0472">Membrane</keyword>
<gene>
    <name evidence="6" type="ORF">CAL65_02420</name>
</gene>
<dbReference type="RefSeq" id="WP_116347385.1">
    <property type="nucleotide sequence ID" value="NZ_NFZW01000002.1"/>
</dbReference>
<dbReference type="Proteomes" id="UP000256763">
    <property type="component" value="Unassembled WGS sequence"/>
</dbReference>
<dbReference type="PANTHER" id="PTHR30069">
    <property type="entry name" value="TONB-DEPENDENT OUTER MEMBRANE RECEPTOR"/>
    <property type="match status" value="1"/>
</dbReference>
<comment type="similarity">
    <text evidence="2">Belongs to the TonB-dependent receptor family.</text>
</comment>
<reference evidence="7" key="1">
    <citation type="submission" date="2017-05" db="EMBL/GenBank/DDBJ databases">
        <authorList>
            <person name="Sharma S."/>
            <person name="Sidhu C."/>
            <person name="Pinnaka A.K."/>
        </authorList>
    </citation>
    <scope>NUCLEOTIDE SEQUENCE [LARGE SCALE GENOMIC DNA]</scope>
    <source>
        <strain evidence="7">AK93</strain>
    </source>
</reference>
<dbReference type="GO" id="GO:0015344">
    <property type="term" value="F:siderophore uptake transmembrane transporter activity"/>
    <property type="evidence" value="ECO:0007669"/>
    <property type="project" value="TreeGrafter"/>
</dbReference>
<evidence type="ECO:0000259" key="5">
    <source>
        <dbReference type="Pfam" id="PF07715"/>
    </source>
</evidence>
<dbReference type="Pfam" id="PF07715">
    <property type="entry name" value="Plug"/>
    <property type="match status" value="1"/>
</dbReference>
<dbReference type="InterPro" id="IPR012910">
    <property type="entry name" value="Plug_dom"/>
</dbReference>
<evidence type="ECO:0000313" key="7">
    <source>
        <dbReference type="Proteomes" id="UP000256763"/>
    </source>
</evidence>
<dbReference type="GO" id="GO:0009279">
    <property type="term" value="C:cell outer membrane"/>
    <property type="evidence" value="ECO:0007669"/>
    <property type="project" value="UniProtKB-SubCell"/>
</dbReference>
<dbReference type="InterPro" id="IPR037066">
    <property type="entry name" value="Plug_dom_sf"/>
</dbReference>
<feature type="compositionally biased region" description="Low complexity" evidence="3">
    <location>
        <begin position="263"/>
        <end position="276"/>
    </location>
</feature>
<feature type="region of interest" description="Disordered" evidence="3">
    <location>
        <begin position="283"/>
        <end position="302"/>
    </location>
</feature>
<feature type="chain" id="PRO_5017716221" description="TonB-dependent receptor plug domain-containing protein" evidence="4">
    <location>
        <begin position="23"/>
        <end position="329"/>
    </location>
</feature>
<dbReference type="GO" id="GO:0044718">
    <property type="term" value="P:siderophore transmembrane transport"/>
    <property type="evidence" value="ECO:0007669"/>
    <property type="project" value="TreeGrafter"/>
</dbReference>
<comment type="caution">
    <text evidence="6">The sequence shown here is derived from an EMBL/GenBank/DDBJ whole genome shotgun (WGS) entry which is preliminary data.</text>
</comment>
<keyword evidence="2" id="KW-1134">Transmembrane beta strand</keyword>
<evidence type="ECO:0000256" key="4">
    <source>
        <dbReference type="SAM" id="SignalP"/>
    </source>
</evidence>
<evidence type="ECO:0000256" key="1">
    <source>
        <dbReference type="ARBA" id="ARBA00022729"/>
    </source>
</evidence>
<feature type="compositionally biased region" description="Low complexity" evidence="3">
    <location>
        <begin position="283"/>
        <end position="293"/>
    </location>
</feature>
<keyword evidence="2" id="KW-0812">Transmembrane</keyword>
<keyword evidence="2" id="KW-0813">Transport</keyword>
<proteinExistence type="inferred from homology"/>